<protein>
    <submittedName>
        <fullName evidence="1">DUF2066 domain-containing protein</fullName>
    </submittedName>
</protein>
<proteinExistence type="predicted"/>
<evidence type="ECO:0000313" key="1">
    <source>
        <dbReference type="EMBL" id="PSJ65733.1"/>
    </source>
</evidence>
<accession>A0A2P7STB7</accession>
<comment type="caution">
    <text evidence="1">The sequence shown here is derived from an EMBL/GenBank/DDBJ whole genome shotgun (WGS) entry which is preliminary data.</text>
</comment>
<dbReference type="EMBL" id="PXYK01000001">
    <property type="protein sequence ID" value="PSJ65733.1"/>
    <property type="molecule type" value="Genomic_DNA"/>
</dbReference>
<gene>
    <name evidence="1" type="ORF">C7I84_01010</name>
</gene>
<dbReference type="RefSeq" id="WP_106770275.1">
    <property type="nucleotide sequence ID" value="NZ_PXYK01000001.1"/>
</dbReference>
<dbReference type="AlphaFoldDB" id="A0A2P7STB7"/>
<keyword evidence="2" id="KW-1185">Reference proteome</keyword>
<dbReference type="Proteomes" id="UP000241229">
    <property type="component" value="Unassembled WGS sequence"/>
</dbReference>
<dbReference type="PROSITE" id="PS51257">
    <property type="entry name" value="PROKAR_LIPOPROTEIN"/>
    <property type="match status" value="1"/>
</dbReference>
<dbReference type="Pfam" id="PF09839">
    <property type="entry name" value="DUF2066"/>
    <property type="match status" value="1"/>
</dbReference>
<sequence>MRLLKQIISARLASRSWLGLLMVGMACCLAAGPARALNLTALYETQAVVTGTGEANRQRGFEECFREVLVKVSGDRRVLDAEMVAQALPEAGSFVSAFHYRDRMEGIPIHDEQGTYDRPHDLTCSFHRERVDAFLEKLGRKPWLAERPRLVVFLAVRQGGKAFALARNGTGGFFMRESLEAAAAPLALSVELPDSATLANTALTADTLPKVEMDDLAAIAARYDGALALAGSLTWSDEDRGWVADWRLSSGETVFEWQRRGISFDEAFRDAMSGSLQILSGNGQPQ</sequence>
<name>A0A2P7STB7_9HYPH</name>
<reference evidence="1 2" key="1">
    <citation type="submission" date="2018-03" db="EMBL/GenBank/DDBJ databases">
        <title>The draft genome of Mesorhizobium sp. 6GN-30.</title>
        <authorList>
            <person name="Liu L."/>
            <person name="Li L."/>
            <person name="Wang T."/>
            <person name="Zhang X."/>
            <person name="Liang L."/>
        </authorList>
    </citation>
    <scope>NUCLEOTIDE SEQUENCE [LARGE SCALE GENOMIC DNA]</scope>
    <source>
        <strain evidence="1 2">6GN30</strain>
    </source>
</reference>
<organism evidence="1 2">
    <name type="scientific">Kumtagia ephedrae</name>
    <dbReference type="NCBI Taxonomy" id="2116701"/>
    <lineage>
        <taxon>Bacteria</taxon>
        <taxon>Pseudomonadati</taxon>
        <taxon>Pseudomonadota</taxon>
        <taxon>Alphaproteobacteria</taxon>
        <taxon>Hyphomicrobiales</taxon>
        <taxon>Phyllobacteriaceae</taxon>
        <taxon>Kumtagia</taxon>
    </lineage>
</organism>
<evidence type="ECO:0000313" key="2">
    <source>
        <dbReference type="Proteomes" id="UP000241229"/>
    </source>
</evidence>
<dbReference type="OrthoDB" id="7266613at2"/>
<dbReference type="InterPro" id="IPR018642">
    <property type="entry name" value="DUF2066"/>
</dbReference>